<dbReference type="InterPro" id="IPR023650">
    <property type="entry name" value="Beta-lactam_class-A_AS"/>
</dbReference>
<dbReference type="EMBL" id="SLWF01000011">
    <property type="protein sequence ID" value="TCN84589.1"/>
    <property type="molecule type" value="Genomic_DNA"/>
</dbReference>
<dbReference type="PRINTS" id="PR00118">
    <property type="entry name" value="BLACTAMASEA"/>
</dbReference>
<evidence type="ECO:0000256" key="5">
    <source>
        <dbReference type="ARBA" id="ARBA00023251"/>
    </source>
</evidence>
<keyword evidence="4 6" id="KW-0378">Hydrolase</keyword>
<dbReference type="Proteomes" id="UP000294832">
    <property type="component" value="Unassembled WGS sequence"/>
</dbReference>
<dbReference type="GO" id="GO:0030655">
    <property type="term" value="P:beta-lactam antibiotic catabolic process"/>
    <property type="evidence" value="ECO:0007669"/>
    <property type="project" value="InterPro"/>
</dbReference>
<evidence type="ECO:0000256" key="3">
    <source>
        <dbReference type="ARBA" id="ARBA00012865"/>
    </source>
</evidence>
<evidence type="ECO:0000259" key="7">
    <source>
        <dbReference type="Pfam" id="PF13354"/>
    </source>
</evidence>
<dbReference type="AlphaFoldDB" id="A0A4V2RSE7"/>
<dbReference type="RefSeq" id="WP_133038807.1">
    <property type="nucleotide sequence ID" value="NZ_SLWF01000011.1"/>
</dbReference>
<evidence type="ECO:0000256" key="2">
    <source>
        <dbReference type="ARBA" id="ARBA00009009"/>
    </source>
</evidence>
<name>A0A4V2RSE7_9GAMM</name>
<reference evidence="8 9" key="1">
    <citation type="submission" date="2019-03" db="EMBL/GenBank/DDBJ databases">
        <title>Freshwater and sediment microbial communities from various areas in North America, analyzing microbe dynamics in response to fracking.</title>
        <authorList>
            <person name="Lamendella R."/>
        </authorList>
    </citation>
    <scope>NUCLEOTIDE SEQUENCE [LARGE SCALE GENOMIC DNA]</scope>
    <source>
        <strain evidence="8 9">74A</strain>
    </source>
</reference>
<dbReference type="GO" id="GO:0008800">
    <property type="term" value="F:beta-lactamase activity"/>
    <property type="evidence" value="ECO:0007669"/>
    <property type="project" value="UniProtKB-UniRule"/>
</dbReference>
<comment type="catalytic activity">
    <reaction evidence="1 6">
        <text>a beta-lactam + H2O = a substituted beta-amino acid</text>
        <dbReference type="Rhea" id="RHEA:20401"/>
        <dbReference type="ChEBI" id="CHEBI:15377"/>
        <dbReference type="ChEBI" id="CHEBI:35627"/>
        <dbReference type="ChEBI" id="CHEBI:140347"/>
        <dbReference type="EC" id="3.5.2.6"/>
    </reaction>
</comment>
<dbReference type="PROSITE" id="PS00146">
    <property type="entry name" value="BETA_LACTAMASE_A"/>
    <property type="match status" value="1"/>
</dbReference>
<sequence length="295" mass="32016">MEKISLNKTLAILVAVALLISSVPIRAQNLPHQAIQQQLSALEATTGGRLGIALIDTGTNARLLYRGDERFPMCSTSKVMVVAAVLKQSEQQQTLLTHKLAIKPTDLVNYNPVTEKHVNSEMTVAELSAAALQYSDNTAMNKLLSLLGGTARVTQFARDIGDQVFRLDRIEPELNTAIPGDERDSTSPLAMAQSLRQLTLGSALADPQRLQLVEWLKGNTTGAASIRAGLPESWVVGDKTGSGEYGTTNDIAIIWPEAHAPLILVTYFTQQQQDAKARKDVLAAATQIVMRHLQK</sequence>
<evidence type="ECO:0000256" key="1">
    <source>
        <dbReference type="ARBA" id="ARBA00001526"/>
    </source>
</evidence>
<protein>
    <recommendedName>
        <fullName evidence="3 6">Beta-lactamase</fullName>
        <ecNumber evidence="3 6">3.5.2.6</ecNumber>
    </recommendedName>
</protein>
<accession>A0A4V2RSE7</accession>
<dbReference type="NCBIfam" id="NF033103">
    <property type="entry name" value="bla_class_A"/>
    <property type="match status" value="1"/>
</dbReference>
<evidence type="ECO:0000313" key="8">
    <source>
        <dbReference type="EMBL" id="TCN84589.1"/>
    </source>
</evidence>
<dbReference type="Pfam" id="PF13354">
    <property type="entry name" value="Beta-lactamase2"/>
    <property type="match status" value="1"/>
</dbReference>
<dbReference type="PANTHER" id="PTHR35333:SF3">
    <property type="entry name" value="BETA-LACTAMASE-TYPE TRANSPEPTIDASE FOLD CONTAINING PROTEIN"/>
    <property type="match status" value="1"/>
</dbReference>
<comment type="caution">
    <text evidence="8">The sequence shown here is derived from an EMBL/GenBank/DDBJ whole genome shotgun (WGS) entry which is preliminary data.</text>
</comment>
<evidence type="ECO:0000313" key="9">
    <source>
        <dbReference type="Proteomes" id="UP000294832"/>
    </source>
</evidence>
<feature type="domain" description="Beta-lactamase class A catalytic" evidence="7">
    <location>
        <begin position="51"/>
        <end position="266"/>
    </location>
</feature>
<keyword evidence="5 6" id="KW-0046">Antibiotic resistance</keyword>
<dbReference type="Gene3D" id="3.40.710.10">
    <property type="entry name" value="DD-peptidase/beta-lactamase superfamily"/>
    <property type="match status" value="1"/>
</dbReference>
<dbReference type="OrthoDB" id="9784149at2"/>
<dbReference type="SUPFAM" id="SSF56601">
    <property type="entry name" value="beta-lactamase/transpeptidase-like"/>
    <property type="match status" value="1"/>
</dbReference>
<dbReference type="InterPro" id="IPR000871">
    <property type="entry name" value="Beta-lactam_class-A"/>
</dbReference>
<gene>
    <name evidence="8" type="ORF">EDC91_1113</name>
</gene>
<dbReference type="InterPro" id="IPR012338">
    <property type="entry name" value="Beta-lactam/transpept-like"/>
</dbReference>
<comment type="similarity">
    <text evidence="2 6">Belongs to the class-A beta-lactamase family.</text>
</comment>
<dbReference type="PANTHER" id="PTHR35333">
    <property type="entry name" value="BETA-LACTAMASE"/>
    <property type="match status" value="1"/>
</dbReference>
<keyword evidence="9" id="KW-1185">Reference proteome</keyword>
<dbReference type="GO" id="GO:0046677">
    <property type="term" value="P:response to antibiotic"/>
    <property type="evidence" value="ECO:0007669"/>
    <property type="project" value="UniProtKB-UniRule"/>
</dbReference>
<dbReference type="EC" id="3.5.2.6" evidence="3 6"/>
<dbReference type="InterPro" id="IPR045155">
    <property type="entry name" value="Beta-lactam_cat"/>
</dbReference>
<evidence type="ECO:0000256" key="4">
    <source>
        <dbReference type="ARBA" id="ARBA00022801"/>
    </source>
</evidence>
<evidence type="ECO:0000256" key="6">
    <source>
        <dbReference type="RuleBase" id="RU361140"/>
    </source>
</evidence>
<proteinExistence type="inferred from homology"/>
<organism evidence="8 9">
    <name type="scientific">Shewanella fodinae</name>
    <dbReference type="NCBI Taxonomy" id="552357"/>
    <lineage>
        <taxon>Bacteria</taxon>
        <taxon>Pseudomonadati</taxon>
        <taxon>Pseudomonadota</taxon>
        <taxon>Gammaproteobacteria</taxon>
        <taxon>Alteromonadales</taxon>
        <taxon>Shewanellaceae</taxon>
        <taxon>Shewanella</taxon>
    </lineage>
</organism>